<keyword evidence="8" id="KW-0418">Kinase</keyword>
<feature type="region of interest" description="Disordered" evidence="16">
    <location>
        <begin position="289"/>
        <end position="325"/>
    </location>
</feature>
<dbReference type="EMBL" id="UINC01045869">
    <property type="protein sequence ID" value="SVB53148.1"/>
    <property type="molecule type" value="Genomic_DNA"/>
</dbReference>
<proteinExistence type="predicted"/>
<dbReference type="GO" id="GO:0004714">
    <property type="term" value="F:transmembrane receptor protein tyrosine kinase activity"/>
    <property type="evidence" value="ECO:0007669"/>
    <property type="project" value="UniProtKB-EC"/>
</dbReference>
<keyword evidence="6" id="KW-0732">Signal</keyword>
<sequence length="413" mass="41465">VRILILRDGRKLKLKHKIILISCLALVSSFLFADDVSTANQTNYTPLEQTDPNYGWESASEFNNDITYSEHDDIDYSGMTTMSRDGETIYQFTNCGQIGRTGPSQSQANSSYSGTNLDGSVSVSDGIQSWTVPTTGIYNIQSVGAAGGTQLYSSDYPGGKGASMSGDLSLTQGTVLKILVGQKGENTRINYEDNAAPGGGGGSFVWMSGSNTLLIAAGGGGGGGRIGSDDVNATVAIDGHAASAQNNGGIDGNGGCSNYGGSSYWAGGGAGWLSDGTGGNNSTNYNYSPGSSGAYGGRKPLNGGEGGIRWQDNYDEGGDGGFGGGGGGGSDNMGCGGGGGYSGGGGGNSNNWPHANNRGGGAGSYNSGSNQINSVNNTGHGLVVITSAAPSNTAPTATAQSVTGNEDSPQTIT</sequence>
<keyword evidence="5" id="KW-0812">Transmembrane</keyword>
<keyword evidence="7" id="KW-0547">Nucleotide-binding</keyword>
<feature type="region of interest" description="Disordered" evidence="16">
    <location>
        <begin position="352"/>
        <end position="373"/>
    </location>
</feature>
<protein>
    <recommendedName>
        <fullName evidence="2">receptor protein-tyrosine kinase</fullName>
        <ecNumber evidence="2">2.7.10.1</ecNumber>
    </recommendedName>
</protein>
<evidence type="ECO:0000256" key="2">
    <source>
        <dbReference type="ARBA" id="ARBA00011902"/>
    </source>
</evidence>
<evidence type="ECO:0000256" key="5">
    <source>
        <dbReference type="ARBA" id="ARBA00022692"/>
    </source>
</evidence>
<keyword evidence="12" id="KW-0829">Tyrosine-protein kinase</keyword>
<dbReference type="GO" id="GO:0005886">
    <property type="term" value="C:plasma membrane"/>
    <property type="evidence" value="ECO:0007669"/>
    <property type="project" value="UniProtKB-SubCell"/>
</dbReference>
<evidence type="ECO:0000256" key="3">
    <source>
        <dbReference type="ARBA" id="ARBA00022475"/>
    </source>
</evidence>
<gene>
    <name evidence="18" type="ORF">METZ01_LOCUS206002</name>
</gene>
<organism evidence="18">
    <name type="scientific">marine metagenome</name>
    <dbReference type="NCBI Taxonomy" id="408172"/>
    <lineage>
        <taxon>unclassified sequences</taxon>
        <taxon>metagenomes</taxon>
        <taxon>ecological metagenomes</taxon>
    </lineage>
</organism>
<evidence type="ECO:0000256" key="7">
    <source>
        <dbReference type="ARBA" id="ARBA00022741"/>
    </source>
</evidence>
<keyword evidence="11" id="KW-0472">Membrane</keyword>
<evidence type="ECO:0000256" key="15">
    <source>
        <dbReference type="ARBA" id="ARBA00023180"/>
    </source>
</evidence>
<feature type="compositionally biased region" description="Polar residues" evidence="16">
    <location>
        <begin position="400"/>
        <end position="413"/>
    </location>
</feature>
<dbReference type="PANTHER" id="PTHR31535:SF3">
    <property type="entry name" value="REGULATORY PROTEIN ZESTE"/>
    <property type="match status" value="1"/>
</dbReference>
<reference evidence="18" key="1">
    <citation type="submission" date="2018-05" db="EMBL/GenBank/DDBJ databases">
        <authorList>
            <person name="Lanie J.A."/>
            <person name="Ng W.-L."/>
            <person name="Kazmierczak K.M."/>
            <person name="Andrzejewski T.M."/>
            <person name="Davidsen T.M."/>
            <person name="Wayne K.J."/>
            <person name="Tettelin H."/>
            <person name="Glass J.I."/>
            <person name="Rusch D."/>
            <person name="Podicherti R."/>
            <person name="Tsui H.-C.T."/>
            <person name="Winkler M.E."/>
        </authorList>
    </citation>
    <scope>NUCLEOTIDE SEQUENCE</scope>
</reference>
<dbReference type="Pfam" id="PF12810">
    <property type="entry name" value="ALK_LTK_GRD"/>
    <property type="match status" value="1"/>
</dbReference>
<keyword evidence="14" id="KW-0675">Receptor</keyword>
<dbReference type="EC" id="2.7.10.1" evidence="2"/>
<keyword evidence="3" id="KW-1003">Cell membrane</keyword>
<dbReference type="PANTHER" id="PTHR31535">
    <property type="match status" value="1"/>
</dbReference>
<evidence type="ECO:0000256" key="11">
    <source>
        <dbReference type="ARBA" id="ARBA00023136"/>
    </source>
</evidence>
<evidence type="ECO:0000256" key="13">
    <source>
        <dbReference type="ARBA" id="ARBA00023157"/>
    </source>
</evidence>
<evidence type="ECO:0000256" key="12">
    <source>
        <dbReference type="ARBA" id="ARBA00023137"/>
    </source>
</evidence>
<keyword evidence="4" id="KW-0808">Transferase</keyword>
<keyword evidence="9" id="KW-0067">ATP-binding</keyword>
<feature type="domain" description="ALK/LTK-like glycine-rich" evidence="17">
    <location>
        <begin position="134"/>
        <end position="387"/>
    </location>
</feature>
<accession>A0A382ER33</accession>
<dbReference type="GO" id="GO:0005524">
    <property type="term" value="F:ATP binding"/>
    <property type="evidence" value="ECO:0007669"/>
    <property type="project" value="UniProtKB-KW"/>
</dbReference>
<evidence type="ECO:0000259" key="17">
    <source>
        <dbReference type="Pfam" id="PF12810"/>
    </source>
</evidence>
<comment type="subcellular location">
    <subcellularLocation>
        <location evidence="1">Cell membrane</location>
        <topology evidence="1">Single-pass type I membrane protein</topology>
    </subcellularLocation>
</comment>
<evidence type="ECO:0000256" key="10">
    <source>
        <dbReference type="ARBA" id="ARBA00022989"/>
    </source>
</evidence>
<dbReference type="AlphaFoldDB" id="A0A382ER33"/>
<feature type="non-terminal residue" evidence="18">
    <location>
        <position position="1"/>
    </location>
</feature>
<keyword evidence="10" id="KW-1133">Transmembrane helix</keyword>
<evidence type="ECO:0000313" key="18">
    <source>
        <dbReference type="EMBL" id="SVB53148.1"/>
    </source>
</evidence>
<keyword evidence="15" id="KW-0325">Glycoprotein</keyword>
<feature type="region of interest" description="Disordered" evidence="16">
    <location>
        <begin position="392"/>
        <end position="413"/>
    </location>
</feature>
<evidence type="ECO:0000256" key="4">
    <source>
        <dbReference type="ARBA" id="ARBA00022679"/>
    </source>
</evidence>
<dbReference type="InterPro" id="IPR055163">
    <property type="entry name" value="ALK/LTK-like_GRD"/>
</dbReference>
<keyword evidence="13" id="KW-1015">Disulfide bond</keyword>
<evidence type="ECO:0000256" key="9">
    <source>
        <dbReference type="ARBA" id="ARBA00022840"/>
    </source>
</evidence>
<evidence type="ECO:0000256" key="8">
    <source>
        <dbReference type="ARBA" id="ARBA00022777"/>
    </source>
</evidence>
<feature type="non-terminal residue" evidence="18">
    <location>
        <position position="413"/>
    </location>
</feature>
<evidence type="ECO:0000256" key="14">
    <source>
        <dbReference type="ARBA" id="ARBA00023170"/>
    </source>
</evidence>
<evidence type="ECO:0000256" key="6">
    <source>
        <dbReference type="ARBA" id="ARBA00022729"/>
    </source>
</evidence>
<evidence type="ECO:0000256" key="16">
    <source>
        <dbReference type="SAM" id="MobiDB-lite"/>
    </source>
</evidence>
<evidence type="ECO:0000256" key="1">
    <source>
        <dbReference type="ARBA" id="ARBA00004251"/>
    </source>
</evidence>
<name>A0A382ER33_9ZZZZ</name>